<dbReference type="GeneID" id="109719418"/>
<gene>
    <name evidence="8" type="primary">LOC109719418</name>
</gene>
<reference evidence="8" key="2">
    <citation type="submission" date="2025-08" db="UniProtKB">
        <authorList>
            <consortium name="RefSeq"/>
        </authorList>
    </citation>
    <scope>IDENTIFICATION</scope>
    <source>
        <tissue evidence="8">Leaf</tissue>
    </source>
</reference>
<dbReference type="InterPro" id="IPR008470">
    <property type="entry name" value="Uncharacterised_Ycf33"/>
</dbReference>
<evidence type="ECO:0000256" key="1">
    <source>
        <dbReference type="ARBA" id="ARBA00004474"/>
    </source>
</evidence>
<dbReference type="RefSeq" id="XP_020101681.1">
    <property type="nucleotide sequence ID" value="XM_020246092.1"/>
</dbReference>
<keyword evidence="6" id="KW-0472">Membrane</keyword>
<keyword evidence="6" id="KW-1133">Transmembrane helix</keyword>
<organism evidence="7 8">
    <name type="scientific">Ananas comosus</name>
    <name type="common">Pineapple</name>
    <name type="synonym">Ananas ananas</name>
    <dbReference type="NCBI Taxonomy" id="4615"/>
    <lineage>
        <taxon>Eukaryota</taxon>
        <taxon>Viridiplantae</taxon>
        <taxon>Streptophyta</taxon>
        <taxon>Embryophyta</taxon>
        <taxon>Tracheophyta</taxon>
        <taxon>Spermatophyta</taxon>
        <taxon>Magnoliopsida</taxon>
        <taxon>Liliopsida</taxon>
        <taxon>Poales</taxon>
        <taxon>Bromeliaceae</taxon>
        <taxon>Bromelioideae</taxon>
        <taxon>Ananas</taxon>
    </lineage>
</organism>
<comment type="subcellular location">
    <subcellularLocation>
        <location evidence="1">Plastid</location>
    </subcellularLocation>
</comment>
<keyword evidence="6" id="KW-0812">Transmembrane</keyword>
<protein>
    <recommendedName>
        <fullName evidence="3">Uncharacterized protein ycf33</fullName>
    </recommendedName>
</protein>
<feature type="transmembrane region" description="Helical" evidence="6">
    <location>
        <begin position="103"/>
        <end position="123"/>
    </location>
</feature>
<dbReference type="AlphaFoldDB" id="A0A6P5FZ77"/>
<dbReference type="Proteomes" id="UP000515123">
    <property type="component" value="Linkage group 1"/>
</dbReference>
<feature type="region of interest" description="Disordered" evidence="5">
    <location>
        <begin position="1"/>
        <end position="41"/>
    </location>
</feature>
<dbReference type="PANTHER" id="PTHR36049">
    <property type="entry name" value="TRANSMEMBRANE PROTEIN"/>
    <property type="match status" value="1"/>
</dbReference>
<keyword evidence="7" id="KW-1185">Reference proteome</keyword>
<feature type="transmembrane region" description="Helical" evidence="6">
    <location>
        <begin position="61"/>
        <end position="83"/>
    </location>
</feature>
<dbReference type="PANTHER" id="PTHR36049:SF3">
    <property type="match status" value="1"/>
</dbReference>
<evidence type="ECO:0000256" key="4">
    <source>
        <dbReference type="ARBA" id="ARBA00022640"/>
    </source>
</evidence>
<comment type="similarity">
    <text evidence="2">Belongs to the ycf33 family.</text>
</comment>
<name>A0A6P5FZ77_ANACO</name>
<proteinExistence type="inferred from homology"/>
<evidence type="ECO:0000256" key="5">
    <source>
        <dbReference type="SAM" id="MobiDB-lite"/>
    </source>
</evidence>
<accession>A0A6P5FZ77</accession>
<feature type="transmembrane region" description="Helical" evidence="6">
    <location>
        <begin position="130"/>
        <end position="156"/>
    </location>
</feature>
<evidence type="ECO:0000256" key="3">
    <source>
        <dbReference type="ARBA" id="ARBA00021584"/>
    </source>
</evidence>
<dbReference type="Pfam" id="PF05421">
    <property type="entry name" value="DUF751"/>
    <property type="match status" value="1"/>
</dbReference>
<evidence type="ECO:0000313" key="8">
    <source>
        <dbReference type="RefSeq" id="XP_020101681.1"/>
    </source>
</evidence>
<evidence type="ECO:0000256" key="6">
    <source>
        <dbReference type="SAM" id="Phobius"/>
    </source>
</evidence>
<dbReference type="OrthoDB" id="1900844at2759"/>
<evidence type="ECO:0000313" key="7">
    <source>
        <dbReference type="Proteomes" id="UP000515123"/>
    </source>
</evidence>
<evidence type="ECO:0000256" key="2">
    <source>
        <dbReference type="ARBA" id="ARBA00010985"/>
    </source>
</evidence>
<keyword evidence="4" id="KW-0934">Plastid</keyword>
<dbReference type="GO" id="GO:0009536">
    <property type="term" value="C:plastid"/>
    <property type="evidence" value="ECO:0007669"/>
    <property type="project" value="UniProtKB-SubCell"/>
</dbReference>
<sequence length="165" mass="18238">MKLYASQLNPPPPLHFPKNPKPTKSHHFTPPQLPPKPPKFKLAPKNTTVPSHLLLEAPPKWVLLGGASLSFGLLLLLFGPQQAWAFGPDGPLLEEFWDNMRRYALYTLTVSTGALYTVFQPIVELLKNPITAILILLIVVGSGFLVSQVLSAMVGISDFSYKYGY</sequence>
<reference evidence="7" key="1">
    <citation type="journal article" date="2015" name="Nat. Genet.">
        <title>The pineapple genome and the evolution of CAM photosynthesis.</title>
        <authorList>
            <person name="Ming R."/>
            <person name="VanBuren R."/>
            <person name="Wai C.M."/>
            <person name="Tang H."/>
            <person name="Schatz M.C."/>
            <person name="Bowers J.E."/>
            <person name="Lyons E."/>
            <person name="Wang M.L."/>
            <person name="Chen J."/>
            <person name="Biggers E."/>
            <person name="Zhang J."/>
            <person name="Huang L."/>
            <person name="Zhang L."/>
            <person name="Miao W."/>
            <person name="Zhang J."/>
            <person name="Ye Z."/>
            <person name="Miao C."/>
            <person name="Lin Z."/>
            <person name="Wang H."/>
            <person name="Zhou H."/>
            <person name="Yim W.C."/>
            <person name="Priest H.D."/>
            <person name="Zheng C."/>
            <person name="Woodhouse M."/>
            <person name="Edger P.P."/>
            <person name="Guyot R."/>
            <person name="Guo H.B."/>
            <person name="Guo H."/>
            <person name="Zheng G."/>
            <person name="Singh R."/>
            <person name="Sharma A."/>
            <person name="Min X."/>
            <person name="Zheng Y."/>
            <person name="Lee H."/>
            <person name="Gurtowski J."/>
            <person name="Sedlazeck F.J."/>
            <person name="Harkess A."/>
            <person name="McKain M.R."/>
            <person name="Liao Z."/>
            <person name="Fang J."/>
            <person name="Liu J."/>
            <person name="Zhang X."/>
            <person name="Zhang Q."/>
            <person name="Hu W."/>
            <person name="Qin Y."/>
            <person name="Wang K."/>
            <person name="Chen L.Y."/>
            <person name="Shirley N."/>
            <person name="Lin Y.R."/>
            <person name="Liu L.Y."/>
            <person name="Hernandez A.G."/>
            <person name="Wright C.L."/>
            <person name="Bulone V."/>
            <person name="Tuskan G.A."/>
            <person name="Heath K."/>
            <person name="Zee F."/>
            <person name="Moore P.H."/>
            <person name="Sunkar R."/>
            <person name="Leebens-Mack J.H."/>
            <person name="Mockler T."/>
            <person name="Bennetzen J.L."/>
            <person name="Freeling M."/>
            <person name="Sankoff D."/>
            <person name="Paterson A.H."/>
            <person name="Zhu X."/>
            <person name="Yang X."/>
            <person name="Smith J.A."/>
            <person name="Cushman J.C."/>
            <person name="Paull R.E."/>
            <person name="Yu Q."/>
        </authorList>
    </citation>
    <scope>NUCLEOTIDE SEQUENCE [LARGE SCALE GENOMIC DNA]</scope>
    <source>
        <strain evidence="7">cv. F153</strain>
    </source>
</reference>